<gene>
    <name evidence="3" type="ORF">R3L15_02925</name>
    <name evidence="2" type="ORF">R3L16_04470</name>
</gene>
<dbReference type="RefSeq" id="WP_338733132.1">
    <property type="nucleotide sequence ID" value="NZ_CP136924.1"/>
</dbReference>
<evidence type="ECO:0000313" key="2">
    <source>
        <dbReference type="EMBL" id="WXA03748.1"/>
    </source>
</evidence>
<accession>A0AAU6P8F6</accession>
<organism evidence="3">
    <name type="scientific">Mangrovimonas cancribranchiae</name>
    <dbReference type="NCBI Taxonomy" id="3080055"/>
    <lineage>
        <taxon>Bacteria</taxon>
        <taxon>Pseudomonadati</taxon>
        <taxon>Bacteroidota</taxon>
        <taxon>Flavobacteriia</taxon>
        <taxon>Flavobacteriales</taxon>
        <taxon>Flavobacteriaceae</taxon>
        <taxon>Mangrovimonas</taxon>
    </lineage>
</organism>
<feature type="region of interest" description="Disordered" evidence="1">
    <location>
        <begin position="1"/>
        <end position="25"/>
    </location>
</feature>
<reference evidence="3 4" key="1">
    <citation type="submission" date="2023-10" db="EMBL/GenBank/DDBJ databases">
        <title>Culture-based analysis of two novel bacteria associated with mangrove crab gills.</title>
        <authorList>
            <person name="Yang X."/>
            <person name="Garuglieri E."/>
            <person name="Van Goethem M.W."/>
            <person name="Fusi M."/>
            <person name="Marasco R."/>
            <person name="Daffonchio D.G."/>
        </authorList>
    </citation>
    <scope>NUCLEOTIDE SEQUENCE</scope>
    <source>
        <strain evidence="3">UG2-1</strain>
        <strain evidence="2">UG2-2</strain>
        <strain evidence="4">UG2_2</strain>
    </source>
</reference>
<dbReference type="EMBL" id="CP136925">
    <property type="protein sequence ID" value="WXA13831.1"/>
    <property type="molecule type" value="Genomic_DNA"/>
</dbReference>
<evidence type="ECO:0000313" key="3">
    <source>
        <dbReference type="EMBL" id="WXA13831.1"/>
    </source>
</evidence>
<evidence type="ECO:0000256" key="1">
    <source>
        <dbReference type="SAM" id="MobiDB-lite"/>
    </source>
</evidence>
<proteinExistence type="predicted"/>
<dbReference type="KEGG" id="mcaa:R3L15_02925"/>
<name>A0AAU6P8F6_9FLAO</name>
<keyword evidence="4" id="KW-1185">Reference proteome</keyword>
<evidence type="ECO:0000313" key="4">
    <source>
        <dbReference type="Proteomes" id="UP001368318"/>
    </source>
</evidence>
<dbReference type="Proteomes" id="UP001368318">
    <property type="component" value="Chromosome"/>
</dbReference>
<dbReference type="AlphaFoldDB" id="A0AAU6P8F6"/>
<dbReference type="EMBL" id="CP136924">
    <property type="protein sequence ID" value="WXA03748.1"/>
    <property type="molecule type" value="Genomic_DNA"/>
</dbReference>
<sequence>MRKQFCKVGKTTPNPTKNKTTKDTKTFSENFPETAYAISRTVSFNDNCIAKPIL</sequence>
<protein>
    <submittedName>
        <fullName evidence="3">Uncharacterized protein</fullName>
    </submittedName>
</protein>